<evidence type="ECO:0000313" key="1">
    <source>
        <dbReference type="EMBL" id="TCS80548.1"/>
    </source>
</evidence>
<protein>
    <submittedName>
        <fullName evidence="1">Methylmalonyl-CoA carboxyltransferase large subunit</fullName>
    </submittedName>
</protein>
<dbReference type="EMBL" id="SMAA01000004">
    <property type="protein sequence ID" value="TCS80548.1"/>
    <property type="molecule type" value="Genomic_DNA"/>
</dbReference>
<evidence type="ECO:0000313" key="2">
    <source>
        <dbReference type="Proteomes" id="UP000295188"/>
    </source>
</evidence>
<gene>
    <name evidence="1" type="ORF">EDC37_104150</name>
</gene>
<dbReference type="GO" id="GO:0016740">
    <property type="term" value="F:transferase activity"/>
    <property type="evidence" value="ECO:0007669"/>
    <property type="project" value="UniProtKB-KW"/>
</dbReference>
<sequence length="47" mass="5161">MEKNNKVSEEVVAAITAALEAALGRKVRAISIKRHEGWIMAARRDAV</sequence>
<comment type="caution">
    <text evidence="1">The sequence shown here is derived from an EMBL/GenBank/DDBJ whole genome shotgun (WGS) entry which is preliminary data.</text>
</comment>
<name>A0A4R3KBU2_9FIRM</name>
<organism evidence="1 2">
    <name type="scientific">Pectinatus cerevisiiphilus</name>
    <dbReference type="NCBI Taxonomy" id="86956"/>
    <lineage>
        <taxon>Bacteria</taxon>
        <taxon>Bacillati</taxon>
        <taxon>Bacillota</taxon>
        <taxon>Negativicutes</taxon>
        <taxon>Selenomonadales</taxon>
        <taxon>Selenomonadaceae</taxon>
        <taxon>Pectinatus</taxon>
    </lineage>
</organism>
<keyword evidence="1" id="KW-0808">Transferase</keyword>
<accession>A0A4R3KBU2</accession>
<dbReference type="AlphaFoldDB" id="A0A4R3KBU2"/>
<proteinExistence type="predicted"/>
<dbReference type="Proteomes" id="UP000295188">
    <property type="component" value="Unassembled WGS sequence"/>
</dbReference>
<reference evidence="1 2" key="1">
    <citation type="submission" date="2019-03" db="EMBL/GenBank/DDBJ databases">
        <title>Genomic Encyclopedia of Type Strains, Phase IV (KMG-IV): sequencing the most valuable type-strain genomes for metagenomic binning, comparative biology and taxonomic classification.</title>
        <authorList>
            <person name="Goeker M."/>
        </authorList>
    </citation>
    <scope>NUCLEOTIDE SEQUENCE [LARGE SCALE GENOMIC DNA]</scope>
    <source>
        <strain evidence="1 2">DSM 20467</strain>
    </source>
</reference>
<keyword evidence="2" id="KW-1185">Reference proteome</keyword>